<evidence type="ECO:0000259" key="14">
    <source>
        <dbReference type="PROSITE" id="PS50109"/>
    </source>
</evidence>
<accession>A0ABQ6C9V3</accession>
<evidence type="ECO:0000256" key="11">
    <source>
        <dbReference type="ARBA" id="ARBA00023012"/>
    </source>
</evidence>
<feature type="domain" description="PAC" evidence="16">
    <location>
        <begin position="480"/>
        <end position="534"/>
    </location>
</feature>
<name>A0ABQ6C9V3_9BURK</name>
<evidence type="ECO:0000256" key="4">
    <source>
        <dbReference type="ARBA" id="ARBA00022553"/>
    </source>
</evidence>
<evidence type="ECO:0000256" key="7">
    <source>
        <dbReference type="ARBA" id="ARBA00022741"/>
    </source>
</evidence>
<keyword evidence="11" id="KW-0902">Two-component regulatory system</keyword>
<dbReference type="Pfam" id="PF00512">
    <property type="entry name" value="HisKA"/>
    <property type="match status" value="1"/>
</dbReference>
<dbReference type="InterPro" id="IPR050351">
    <property type="entry name" value="BphY/WalK/GraS-like"/>
</dbReference>
<dbReference type="Pfam" id="PF13426">
    <property type="entry name" value="PAS_9"/>
    <property type="match status" value="2"/>
</dbReference>
<dbReference type="SMART" id="SM00091">
    <property type="entry name" value="PAS"/>
    <property type="match status" value="3"/>
</dbReference>
<dbReference type="InterPro" id="IPR035965">
    <property type="entry name" value="PAS-like_dom_sf"/>
</dbReference>
<dbReference type="NCBIfam" id="TIGR00229">
    <property type="entry name" value="sensory_box"/>
    <property type="match status" value="3"/>
</dbReference>
<evidence type="ECO:0000256" key="12">
    <source>
        <dbReference type="ARBA" id="ARBA00023136"/>
    </source>
</evidence>
<dbReference type="InterPro" id="IPR036097">
    <property type="entry name" value="HisK_dim/P_sf"/>
</dbReference>
<dbReference type="SMART" id="SM00086">
    <property type="entry name" value="PAC"/>
    <property type="match status" value="2"/>
</dbReference>
<keyword evidence="6" id="KW-0812">Transmembrane</keyword>
<comment type="catalytic activity">
    <reaction evidence="1">
        <text>ATP + protein L-histidine = ADP + protein N-phospho-L-histidine.</text>
        <dbReference type="EC" id="2.7.13.3"/>
    </reaction>
</comment>
<dbReference type="EMBL" id="BSPB01000019">
    <property type="protein sequence ID" value="GLS15051.1"/>
    <property type="molecule type" value="Genomic_DNA"/>
</dbReference>
<dbReference type="CDD" id="cd00075">
    <property type="entry name" value="HATPase"/>
    <property type="match status" value="1"/>
</dbReference>
<keyword evidence="8" id="KW-0418">Kinase</keyword>
<keyword evidence="7" id="KW-0547">Nucleotide-binding</keyword>
<dbReference type="SUPFAM" id="SSF55874">
    <property type="entry name" value="ATPase domain of HSP90 chaperone/DNA topoisomerase II/histidine kinase"/>
    <property type="match status" value="1"/>
</dbReference>
<evidence type="ECO:0000256" key="9">
    <source>
        <dbReference type="ARBA" id="ARBA00022840"/>
    </source>
</evidence>
<sequence length="881" mass="96819">MPASKTAIPSPRHVAIRKLQCLGHWLSRQSLRTQVDILVITCTLACTLLLSLYAYQRLSVNIQQDARAWATSASRLAAHLATSTDPNRPEDISFAALTGVLEETASLPGVREVRLVRPDGWLQVQSERRDNATVRSLFPRGQRVSPPASPQINGHNTISVYTLLAVPDMPDSIPTATDYLEHGWIEVHVSTQGALLGAASEWFTSWLLTMGALTAALFILRRCLMKSIGPIMALAKLSTQIAQSPGLTAHVPWSSREVRRLGLALNAASRELGFQIGHTQRQLSRLRAVLDTAADAIISVTPQGLIDNANRASEHIFGPTSGALHGAPLTLILPSLRIQELEQLMRNGTLIHSTQSRTCRIECQALRGNGTAFPVDVLISEVNNDPDIRYTCIVRDLTDRKLDHENLTLYSRAVDCALNGIVISDARKLAHPIVYANRAFSRITGYAPQDVLGQDLSILDGAATNPEDLALLAETMHRGGSLTTTLVHHRREGAPFHNKLSISPVRNDAGVITHYIHVMEDVTGQIEVKQRLIERTARLNAAFHLSPDGFAVFDKDGELTSTNPSMRAMIGIPPEQCNGQEFDAWFRSLCENPETYRPVEQVGTANLRDVMILTHPYPRVVQREVRRNLAGSGETILYFQDITQQTELDRIKSDFLATAAHELRTPLASILGFTELMLHREYPEHQRRDLLQTVHRQSELLSHLIQELLDLSRIEARQGKDFHIVPTRLGDIIDNAVADMGHQEAGRTIHVEGALALQVMADTEKIERALLNLLSNAFKYSPPGSQIRLTVDTDASEGAACARIRISDEGLGMTPAQMARAFERFYRADTSGRVPGTGLGLSIVKEIAELHGGSVGLSSKPGQGTTATLRLRLSPTPPQAD</sequence>
<evidence type="ECO:0000256" key="1">
    <source>
        <dbReference type="ARBA" id="ARBA00000085"/>
    </source>
</evidence>
<feature type="compositionally biased region" description="Polar residues" evidence="13">
    <location>
        <begin position="856"/>
        <end position="868"/>
    </location>
</feature>
<gene>
    <name evidence="17" type="ORF">GCM10007935_24840</name>
</gene>
<evidence type="ECO:0000256" key="5">
    <source>
        <dbReference type="ARBA" id="ARBA00022679"/>
    </source>
</evidence>
<dbReference type="InterPro" id="IPR003661">
    <property type="entry name" value="HisK_dim/P_dom"/>
</dbReference>
<dbReference type="Gene3D" id="3.30.450.20">
    <property type="entry name" value="PAS domain"/>
    <property type="match status" value="3"/>
</dbReference>
<dbReference type="SUPFAM" id="SSF55785">
    <property type="entry name" value="PYP-like sensor domain (PAS domain)"/>
    <property type="match status" value="3"/>
</dbReference>
<evidence type="ECO:0000256" key="13">
    <source>
        <dbReference type="SAM" id="MobiDB-lite"/>
    </source>
</evidence>
<proteinExistence type="predicted"/>
<dbReference type="InterPro" id="IPR001610">
    <property type="entry name" value="PAC"/>
</dbReference>
<feature type="domain" description="PAS" evidence="15">
    <location>
        <begin position="406"/>
        <end position="478"/>
    </location>
</feature>
<dbReference type="Pfam" id="PF02518">
    <property type="entry name" value="HATPase_c"/>
    <property type="match status" value="1"/>
</dbReference>
<dbReference type="RefSeq" id="WP_284308069.1">
    <property type="nucleotide sequence ID" value="NZ_BSPB01000019.1"/>
</dbReference>
<dbReference type="InterPro" id="IPR004358">
    <property type="entry name" value="Sig_transdc_His_kin-like_C"/>
</dbReference>
<evidence type="ECO:0000259" key="15">
    <source>
        <dbReference type="PROSITE" id="PS50112"/>
    </source>
</evidence>
<evidence type="ECO:0000313" key="18">
    <source>
        <dbReference type="Proteomes" id="UP001156903"/>
    </source>
</evidence>
<dbReference type="InterPro" id="IPR013656">
    <property type="entry name" value="PAS_4"/>
</dbReference>
<evidence type="ECO:0000313" key="17">
    <source>
        <dbReference type="EMBL" id="GLS15051.1"/>
    </source>
</evidence>
<evidence type="ECO:0000256" key="10">
    <source>
        <dbReference type="ARBA" id="ARBA00022989"/>
    </source>
</evidence>
<dbReference type="InterPro" id="IPR000014">
    <property type="entry name" value="PAS"/>
</dbReference>
<dbReference type="Gene3D" id="1.10.287.130">
    <property type="match status" value="1"/>
</dbReference>
<evidence type="ECO:0000256" key="6">
    <source>
        <dbReference type="ARBA" id="ARBA00022692"/>
    </source>
</evidence>
<comment type="caution">
    <text evidence="17">The sequence shown here is derived from an EMBL/GenBank/DDBJ whole genome shotgun (WGS) entry which is preliminary data.</text>
</comment>
<dbReference type="PANTHER" id="PTHR42878">
    <property type="entry name" value="TWO-COMPONENT HISTIDINE KINASE"/>
    <property type="match status" value="1"/>
</dbReference>
<dbReference type="EC" id="2.7.13.3" evidence="3"/>
<dbReference type="SUPFAM" id="SSF47384">
    <property type="entry name" value="Homodimeric domain of signal transducing histidine kinase"/>
    <property type="match status" value="1"/>
</dbReference>
<evidence type="ECO:0000256" key="3">
    <source>
        <dbReference type="ARBA" id="ARBA00012438"/>
    </source>
</evidence>
<comment type="subcellular location">
    <subcellularLocation>
        <location evidence="2">Membrane</location>
        <topology evidence="2">Multi-pass membrane protein</topology>
    </subcellularLocation>
</comment>
<dbReference type="CDD" id="cd00082">
    <property type="entry name" value="HisKA"/>
    <property type="match status" value="1"/>
</dbReference>
<feature type="domain" description="PAS" evidence="15">
    <location>
        <begin position="535"/>
        <end position="580"/>
    </location>
</feature>
<keyword evidence="5" id="KW-0808">Transferase</keyword>
<dbReference type="PRINTS" id="PR00344">
    <property type="entry name" value="BCTRLSENSOR"/>
</dbReference>
<dbReference type="Gene3D" id="3.30.565.10">
    <property type="entry name" value="Histidine kinase-like ATPase, C-terminal domain"/>
    <property type="match status" value="1"/>
</dbReference>
<dbReference type="PROSITE" id="PS50113">
    <property type="entry name" value="PAC"/>
    <property type="match status" value="1"/>
</dbReference>
<feature type="domain" description="Histidine kinase" evidence="14">
    <location>
        <begin position="658"/>
        <end position="875"/>
    </location>
</feature>
<keyword evidence="9" id="KW-0067">ATP-binding</keyword>
<dbReference type="InterPro" id="IPR003594">
    <property type="entry name" value="HATPase_dom"/>
</dbReference>
<dbReference type="SMART" id="SM00388">
    <property type="entry name" value="HisKA"/>
    <property type="match status" value="1"/>
</dbReference>
<dbReference type="Pfam" id="PF08448">
    <property type="entry name" value="PAS_4"/>
    <property type="match status" value="1"/>
</dbReference>
<evidence type="ECO:0000256" key="8">
    <source>
        <dbReference type="ARBA" id="ARBA00022777"/>
    </source>
</evidence>
<dbReference type="CDD" id="cd00130">
    <property type="entry name" value="PAS"/>
    <property type="match status" value="2"/>
</dbReference>
<protein>
    <recommendedName>
        <fullName evidence="3">histidine kinase</fullName>
        <ecNumber evidence="3">2.7.13.3</ecNumber>
    </recommendedName>
</protein>
<keyword evidence="12" id="KW-0472">Membrane</keyword>
<keyword evidence="18" id="KW-1185">Reference proteome</keyword>
<dbReference type="PROSITE" id="PS50112">
    <property type="entry name" value="PAS"/>
    <property type="match status" value="2"/>
</dbReference>
<organism evidence="17 18">
    <name type="scientific">Hydrogenophaga electricum</name>
    <dbReference type="NCBI Taxonomy" id="1230953"/>
    <lineage>
        <taxon>Bacteria</taxon>
        <taxon>Pseudomonadati</taxon>
        <taxon>Pseudomonadota</taxon>
        <taxon>Betaproteobacteria</taxon>
        <taxon>Burkholderiales</taxon>
        <taxon>Comamonadaceae</taxon>
        <taxon>Hydrogenophaga</taxon>
    </lineage>
</organism>
<dbReference type="InterPro" id="IPR036890">
    <property type="entry name" value="HATPase_C_sf"/>
</dbReference>
<dbReference type="Proteomes" id="UP001156903">
    <property type="component" value="Unassembled WGS sequence"/>
</dbReference>
<keyword evidence="4" id="KW-0597">Phosphoprotein</keyword>
<evidence type="ECO:0000256" key="2">
    <source>
        <dbReference type="ARBA" id="ARBA00004141"/>
    </source>
</evidence>
<dbReference type="InterPro" id="IPR000700">
    <property type="entry name" value="PAS-assoc_C"/>
</dbReference>
<dbReference type="InterPro" id="IPR005467">
    <property type="entry name" value="His_kinase_dom"/>
</dbReference>
<keyword evidence="10" id="KW-1133">Transmembrane helix</keyword>
<feature type="region of interest" description="Disordered" evidence="13">
    <location>
        <begin position="855"/>
        <end position="881"/>
    </location>
</feature>
<evidence type="ECO:0000259" key="16">
    <source>
        <dbReference type="PROSITE" id="PS50113"/>
    </source>
</evidence>
<dbReference type="SMART" id="SM00387">
    <property type="entry name" value="HATPase_c"/>
    <property type="match status" value="1"/>
</dbReference>
<dbReference type="PANTHER" id="PTHR42878:SF7">
    <property type="entry name" value="SENSOR HISTIDINE KINASE GLRK"/>
    <property type="match status" value="1"/>
</dbReference>
<reference evidence="18" key="1">
    <citation type="journal article" date="2019" name="Int. J. Syst. Evol. Microbiol.">
        <title>The Global Catalogue of Microorganisms (GCM) 10K type strain sequencing project: providing services to taxonomists for standard genome sequencing and annotation.</title>
        <authorList>
            <consortium name="The Broad Institute Genomics Platform"/>
            <consortium name="The Broad Institute Genome Sequencing Center for Infectious Disease"/>
            <person name="Wu L."/>
            <person name="Ma J."/>
        </authorList>
    </citation>
    <scope>NUCLEOTIDE SEQUENCE [LARGE SCALE GENOMIC DNA]</scope>
    <source>
        <strain evidence="18">NBRC 109341</strain>
    </source>
</reference>
<dbReference type="PROSITE" id="PS50109">
    <property type="entry name" value="HIS_KIN"/>
    <property type="match status" value="1"/>
</dbReference>